<dbReference type="OrthoDB" id="10012881at2759"/>
<dbReference type="InterPro" id="IPR009003">
    <property type="entry name" value="Peptidase_S1_PA"/>
</dbReference>
<feature type="domain" description="Peptidase S1" evidence="3">
    <location>
        <begin position="35"/>
        <end position="188"/>
    </location>
</feature>
<sequence>MRRLALFAVVIEATFGAHILMNTGCGDQTFPPHPIPSSTYGVGRESIPHSWPWRVILRYRTSTLTCGGALIRNNDGQLVVLTAAHCVDGTENRPGDWTIDTGVHSRSANGQNQRSYYVQSIISHNQYNSRTFDNDITIMKLSQTVIENDDVSPICLTSVPSRDYWYQLCVVTGWGTTSEGKMNISLSQ</sequence>
<dbReference type="CDD" id="cd00190">
    <property type="entry name" value="Tryp_SPc"/>
    <property type="match status" value="1"/>
</dbReference>
<dbReference type="InterPro" id="IPR001254">
    <property type="entry name" value="Trypsin_dom"/>
</dbReference>
<keyword evidence="2" id="KW-0732">Signal</keyword>
<gene>
    <name evidence="4" type="ORF">MGAL_10B043864</name>
</gene>
<dbReference type="GO" id="GO:0006508">
    <property type="term" value="P:proteolysis"/>
    <property type="evidence" value="ECO:0007669"/>
    <property type="project" value="InterPro"/>
</dbReference>
<evidence type="ECO:0000313" key="5">
    <source>
        <dbReference type="Proteomes" id="UP000596742"/>
    </source>
</evidence>
<proteinExistence type="predicted"/>
<feature type="signal peptide" evidence="2">
    <location>
        <begin position="1"/>
        <end position="16"/>
    </location>
</feature>
<accession>A0A8B6EX69</accession>
<evidence type="ECO:0000259" key="3">
    <source>
        <dbReference type="PROSITE" id="PS50240"/>
    </source>
</evidence>
<evidence type="ECO:0000313" key="4">
    <source>
        <dbReference type="EMBL" id="VDI40013.1"/>
    </source>
</evidence>
<dbReference type="GO" id="GO:0004252">
    <property type="term" value="F:serine-type endopeptidase activity"/>
    <property type="evidence" value="ECO:0007669"/>
    <property type="project" value="InterPro"/>
</dbReference>
<dbReference type="AlphaFoldDB" id="A0A8B6EX69"/>
<reference evidence="4" key="1">
    <citation type="submission" date="2018-11" db="EMBL/GenBank/DDBJ databases">
        <authorList>
            <person name="Alioto T."/>
            <person name="Alioto T."/>
        </authorList>
    </citation>
    <scope>NUCLEOTIDE SEQUENCE</scope>
</reference>
<dbReference type="PANTHER" id="PTHR24252">
    <property type="entry name" value="ACROSIN-RELATED"/>
    <property type="match status" value="1"/>
</dbReference>
<keyword evidence="5" id="KW-1185">Reference proteome</keyword>
<dbReference type="SUPFAM" id="SSF50494">
    <property type="entry name" value="Trypsin-like serine proteases"/>
    <property type="match status" value="1"/>
</dbReference>
<evidence type="ECO:0000256" key="1">
    <source>
        <dbReference type="ARBA" id="ARBA00023157"/>
    </source>
</evidence>
<protein>
    <recommendedName>
        <fullName evidence="3">Peptidase S1 domain-containing protein</fullName>
    </recommendedName>
</protein>
<dbReference type="PROSITE" id="PS50240">
    <property type="entry name" value="TRYPSIN_DOM"/>
    <property type="match status" value="1"/>
</dbReference>
<name>A0A8B6EX69_MYTGA</name>
<keyword evidence="1" id="KW-1015">Disulfide bond</keyword>
<dbReference type="InterPro" id="IPR043504">
    <property type="entry name" value="Peptidase_S1_PA_chymotrypsin"/>
</dbReference>
<comment type="caution">
    <text evidence="4">The sequence shown here is derived from an EMBL/GenBank/DDBJ whole genome shotgun (WGS) entry which is preliminary data.</text>
</comment>
<dbReference type="EMBL" id="UYJE01005748">
    <property type="protein sequence ID" value="VDI40013.1"/>
    <property type="molecule type" value="Genomic_DNA"/>
</dbReference>
<dbReference type="PANTHER" id="PTHR24252:SF7">
    <property type="entry name" value="HYALIN"/>
    <property type="match status" value="1"/>
</dbReference>
<dbReference type="FunFam" id="2.40.10.10:FF:000068">
    <property type="entry name" value="transmembrane protease serine 2"/>
    <property type="match status" value="1"/>
</dbReference>
<dbReference type="Proteomes" id="UP000596742">
    <property type="component" value="Unassembled WGS sequence"/>
</dbReference>
<dbReference type="SMART" id="SM00020">
    <property type="entry name" value="Tryp_SPc"/>
    <property type="match status" value="1"/>
</dbReference>
<dbReference type="InterPro" id="IPR018114">
    <property type="entry name" value="TRYPSIN_HIS"/>
</dbReference>
<feature type="chain" id="PRO_5032386592" description="Peptidase S1 domain-containing protein" evidence="2">
    <location>
        <begin position="17"/>
        <end position="188"/>
    </location>
</feature>
<dbReference type="Pfam" id="PF00089">
    <property type="entry name" value="Trypsin"/>
    <property type="match status" value="1"/>
</dbReference>
<dbReference type="Gene3D" id="2.40.10.10">
    <property type="entry name" value="Trypsin-like serine proteases"/>
    <property type="match status" value="1"/>
</dbReference>
<organism evidence="4 5">
    <name type="scientific">Mytilus galloprovincialis</name>
    <name type="common">Mediterranean mussel</name>
    <dbReference type="NCBI Taxonomy" id="29158"/>
    <lineage>
        <taxon>Eukaryota</taxon>
        <taxon>Metazoa</taxon>
        <taxon>Spiralia</taxon>
        <taxon>Lophotrochozoa</taxon>
        <taxon>Mollusca</taxon>
        <taxon>Bivalvia</taxon>
        <taxon>Autobranchia</taxon>
        <taxon>Pteriomorphia</taxon>
        <taxon>Mytilida</taxon>
        <taxon>Mytiloidea</taxon>
        <taxon>Mytilidae</taxon>
        <taxon>Mytilinae</taxon>
        <taxon>Mytilus</taxon>
    </lineage>
</organism>
<evidence type="ECO:0000256" key="2">
    <source>
        <dbReference type="SAM" id="SignalP"/>
    </source>
</evidence>
<dbReference type="PROSITE" id="PS00134">
    <property type="entry name" value="TRYPSIN_HIS"/>
    <property type="match status" value="1"/>
</dbReference>